<name>A0A5S5DVW8_9FLAO</name>
<dbReference type="Proteomes" id="UP000323136">
    <property type="component" value="Unassembled WGS sequence"/>
</dbReference>
<dbReference type="CDD" id="cd01048">
    <property type="entry name" value="Ferritin_like_AB2"/>
    <property type="match status" value="1"/>
</dbReference>
<proteinExistence type="predicted"/>
<feature type="signal peptide" evidence="1">
    <location>
        <begin position="1"/>
        <end position="22"/>
    </location>
</feature>
<evidence type="ECO:0000313" key="3">
    <source>
        <dbReference type="EMBL" id="TYQ00064.1"/>
    </source>
</evidence>
<dbReference type="InterPro" id="IPR012347">
    <property type="entry name" value="Ferritin-like"/>
</dbReference>
<evidence type="ECO:0000313" key="4">
    <source>
        <dbReference type="Proteomes" id="UP000323136"/>
    </source>
</evidence>
<dbReference type="SUPFAM" id="SSF47240">
    <property type="entry name" value="Ferritin-like"/>
    <property type="match status" value="1"/>
</dbReference>
<feature type="domain" description="DUF2202" evidence="2">
    <location>
        <begin position="30"/>
        <end position="165"/>
    </location>
</feature>
<dbReference type="InterPro" id="IPR019243">
    <property type="entry name" value="DUF2202"/>
</dbReference>
<dbReference type="EMBL" id="VNIA01000001">
    <property type="protein sequence ID" value="TYQ00064.1"/>
    <property type="molecule type" value="Genomic_DNA"/>
</dbReference>
<protein>
    <recommendedName>
        <fullName evidence="2">DUF2202 domain-containing protein</fullName>
    </recommendedName>
</protein>
<comment type="caution">
    <text evidence="3">The sequence shown here is derived from an EMBL/GenBank/DDBJ whole genome shotgun (WGS) entry which is preliminary data.</text>
</comment>
<dbReference type="Gene3D" id="1.20.1260.10">
    <property type="match status" value="1"/>
</dbReference>
<dbReference type="InterPro" id="IPR009078">
    <property type="entry name" value="Ferritin-like_SF"/>
</dbReference>
<sequence>MKSIIKNSLLIFLLAVSYISFSQDKSMSEIEDMKYMVEEEKMARDVYEYLGDKWNLRVFNNIKQSEQRHMEMMQNLLEVNKIDYTISKEKGVFFNKELQKIYDALITRGSTSVLEAIEVGKLIEKKDIEDLEGAIRNSQDDFAKQVYSYLLKGSQNHLRAFNRQLSRY</sequence>
<evidence type="ECO:0000259" key="2">
    <source>
        <dbReference type="Pfam" id="PF09968"/>
    </source>
</evidence>
<keyword evidence="4" id="KW-1185">Reference proteome</keyword>
<organism evidence="3 4">
    <name type="scientific">Tenacibaculum adriaticum</name>
    <dbReference type="NCBI Taxonomy" id="413713"/>
    <lineage>
        <taxon>Bacteria</taxon>
        <taxon>Pseudomonadati</taxon>
        <taxon>Bacteroidota</taxon>
        <taxon>Flavobacteriia</taxon>
        <taxon>Flavobacteriales</taxon>
        <taxon>Flavobacteriaceae</taxon>
        <taxon>Tenacibaculum</taxon>
    </lineage>
</organism>
<dbReference type="Pfam" id="PF09968">
    <property type="entry name" value="DUF2202"/>
    <property type="match status" value="1"/>
</dbReference>
<evidence type="ECO:0000256" key="1">
    <source>
        <dbReference type="SAM" id="SignalP"/>
    </source>
</evidence>
<dbReference type="OrthoDB" id="9801086at2"/>
<keyword evidence="1" id="KW-0732">Signal</keyword>
<dbReference type="RefSeq" id="WP_148868750.1">
    <property type="nucleotide sequence ID" value="NZ_VNIA01000001.1"/>
</dbReference>
<dbReference type="AlphaFoldDB" id="A0A5S5DVW8"/>
<accession>A0A5S5DVW8</accession>
<gene>
    <name evidence="3" type="ORF">C7447_101672</name>
</gene>
<feature type="chain" id="PRO_5024311319" description="DUF2202 domain-containing protein" evidence="1">
    <location>
        <begin position="23"/>
        <end position="168"/>
    </location>
</feature>
<reference evidence="3 4" key="1">
    <citation type="submission" date="2019-07" db="EMBL/GenBank/DDBJ databases">
        <title>Genomic Encyclopedia of Type Strains, Phase IV (KMG-IV): sequencing the most valuable type-strain genomes for metagenomic binning, comparative biology and taxonomic classification.</title>
        <authorList>
            <person name="Goeker M."/>
        </authorList>
    </citation>
    <scope>NUCLEOTIDE SEQUENCE [LARGE SCALE GENOMIC DNA]</scope>
    <source>
        <strain evidence="3 4">DSM 18961</strain>
    </source>
</reference>